<dbReference type="OrthoDB" id="26248at2759"/>
<dbReference type="AlphaFoldDB" id="A0A1R2ASS8"/>
<dbReference type="Pfam" id="PF00514">
    <property type="entry name" value="Arm"/>
    <property type="match status" value="1"/>
</dbReference>
<evidence type="ECO:0000256" key="3">
    <source>
        <dbReference type="ARBA" id="ARBA00022927"/>
    </source>
</evidence>
<dbReference type="SMART" id="SM00185">
    <property type="entry name" value="ARM"/>
    <property type="match status" value="3"/>
</dbReference>
<accession>A0A1R2ASS8</accession>
<comment type="similarity">
    <text evidence="1">Belongs to the importin alpha family.</text>
</comment>
<organism evidence="5 6">
    <name type="scientific">Stentor coeruleus</name>
    <dbReference type="NCBI Taxonomy" id="5963"/>
    <lineage>
        <taxon>Eukaryota</taxon>
        <taxon>Sar</taxon>
        <taxon>Alveolata</taxon>
        <taxon>Ciliophora</taxon>
        <taxon>Postciliodesmatophora</taxon>
        <taxon>Heterotrichea</taxon>
        <taxon>Heterotrichida</taxon>
        <taxon>Stentoridae</taxon>
        <taxon>Stentor</taxon>
    </lineage>
</organism>
<sequence>MIYTNERVEMRNAQILKAPVYEKSDTFAVELRKKKRRDEILTKRFHKKEDSSNEYFTNLSIEEMHCMIDQYSTLLCTTSQDLNTVHRILHQFRLFTCMNNAPLLKMISSGIIHYLKDYVSKNTPIELLIESTWIICNLATEAYPLVNELIENDYLEKMIDLIEINNDTIAENCIFFIGNVAGDSIENCEAVLNSDFFKKFEQYFTIKPMQSMNIIKTSLYTFYTISIKNLFIPATAAVTIFNFLSRVKNKINSISMHTEWLKTLCCLVSLTENYGQIFIEKRLLSRTFKYLFFNSIEIQCIVIRILGNMIVCSNRFIDMLNEQNFLDKFLQLITSPNKDIRKEVYWALSNMTAGTPQHVDIFVKHAICKLGLQGLIDNDLEIKINASWLYSNIGRKGIASNIYLLVEMGICEYLEEALHEKNSKIMVNLISLIQFTMISAISEEKPDFFSIFVQTGCYDALITAEYITEKNISSRIRNLLKELNKYYYYE</sequence>
<evidence type="ECO:0008006" key="7">
    <source>
        <dbReference type="Google" id="ProtNLM"/>
    </source>
</evidence>
<evidence type="ECO:0000256" key="1">
    <source>
        <dbReference type="ARBA" id="ARBA00010394"/>
    </source>
</evidence>
<reference evidence="5 6" key="1">
    <citation type="submission" date="2016-11" db="EMBL/GenBank/DDBJ databases">
        <title>The macronuclear genome of Stentor coeruleus: a giant cell with tiny introns.</title>
        <authorList>
            <person name="Slabodnick M."/>
            <person name="Ruby J.G."/>
            <person name="Reiff S.B."/>
            <person name="Swart E.C."/>
            <person name="Gosai S."/>
            <person name="Prabakaran S."/>
            <person name="Witkowska E."/>
            <person name="Larue G.E."/>
            <person name="Fisher S."/>
            <person name="Freeman R.M."/>
            <person name="Gunawardena J."/>
            <person name="Chu W."/>
            <person name="Stover N.A."/>
            <person name="Gregory B.D."/>
            <person name="Nowacki M."/>
            <person name="Derisi J."/>
            <person name="Roy S.W."/>
            <person name="Marshall W.F."/>
            <person name="Sood P."/>
        </authorList>
    </citation>
    <scope>NUCLEOTIDE SEQUENCE [LARGE SCALE GENOMIC DNA]</scope>
    <source>
        <strain evidence="5">WM001</strain>
    </source>
</reference>
<evidence type="ECO:0000256" key="4">
    <source>
        <dbReference type="SAM" id="Phobius"/>
    </source>
</evidence>
<protein>
    <recommendedName>
        <fullName evidence="7">Importin subunit alpha</fullName>
    </recommendedName>
</protein>
<evidence type="ECO:0000313" key="6">
    <source>
        <dbReference type="Proteomes" id="UP000187209"/>
    </source>
</evidence>
<proteinExistence type="inferred from homology"/>
<keyword evidence="4" id="KW-1133">Transmembrane helix</keyword>
<keyword evidence="4" id="KW-0472">Membrane</keyword>
<feature type="transmembrane region" description="Helical" evidence="4">
    <location>
        <begin position="220"/>
        <end position="244"/>
    </location>
</feature>
<dbReference type="EMBL" id="MPUH01001472">
    <property type="protein sequence ID" value="OMJ67581.1"/>
    <property type="molecule type" value="Genomic_DNA"/>
</dbReference>
<keyword evidence="3" id="KW-0653">Protein transport</keyword>
<dbReference type="InterPro" id="IPR000225">
    <property type="entry name" value="Armadillo"/>
</dbReference>
<dbReference type="SUPFAM" id="SSF48371">
    <property type="entry name" value="ARM repeat"/>
    <property type="match status" value="1"/>
</dbReference>
<gene>
    <name evidence="5" type="ORF">SteCoe_35216</name>
</gene>
<keyword evidence="6" id="KW-1185">Reference proteome</keyword>
<dbReference type="PANTHER" id="PTHR23316">
    <property type="entry name" value="IMPORTIN ALPHA"/>
    <property type="match status" value="1"/>
</dbReference>
<evidence type="ECO:0000313" key="5">
    <source>
        <dbReference type="EMBL" id="OMJ67581.1"/>
    </source>
</evidence>
<dbReference type="Gene3D" id="1.25.10.10">
    <property type="entry name" value="Leucine-rich Repeat Variant"/>
    <property type="match status" value="1"/>
</dbReference>
<dbReference type="InterPro" id="IPR011989">
    <property type="entry name" value="ARM-like"/>
</dbReference>
<evidence type="ECO:0000256" key="2">
    <source>
        <dbReference type="ARBA" id="ARBA00022448"/>
    </source>
</evidence>
<keyword evidence="4" id="KW-0812">Transmembrane</keyword>
<dbReference type="InterPro" id="IPR016024">
    <property type="entry name" value="ARM-type_fold"/>
</dbReference>
<dbReference type="GO" id="GO:0015031">
    <property type="term" value="P:protein transport"/>
    <property type="evidence" value="ECO:0007669"/>
    <property type="project" value="UniProtKB-KW"/>
</dbReference>
<keyword evidence="2" id="KW-0813">Transport</keyword>
<name>A0A1R2ASS8_9CILI</name>
<dbReference type="Proteomes" id="UP000187209">
    <property type="component" value="Unassembled WGS sequence"/>
</dbReference>
<comment type="caution">
    <text evidence="5">The sequence shown here is derived from an EMBL/GenBank/DDBJ whole genome shotgun (WGS) entry which is preliminary data.</text>
</comment>